<protein>
    <submittedName>
        <fullName evidence="1">Uncharacterized protein</fullName>
    </submittedName>
</protein>
<reference evidence="1" key="1">
    <citation type="submission" date="2019-06" db="EMBL/GenBank/DDBJ databases">
        <authorList>
            <person name="Zheng W."/>
        </authorList>
    </citation>
    <scope>NUCLEOTIDE SEQUENCE</scope>
    <source>
        <strain evidence="1">QDHG01</strain>
    </source>
</reference>
<evidence type="ECO:0000313" key="2">
    <source>
        <dbReference type="Proteomes" id="UP000785679"/>
    </source>
</evidence>
<organism evidence="1 2">
    <name type="scientific">Halteria grandinella</name>
    <dbReference type="NCBI Taxonomy" id="5974"/>
    <lineage>
        <taxon>Eukaryota</taxon>
        <taxon>Sar</taxon>
        <taxon>Alveolata</taxon>
        <taxon>Ciliophora</taxon>
        <taxon>Intramacronucleata</taxon>
        <taxon>Spirotrichea</taxon>
        <taxon>Stichotrichia</taxon>
        <taxon>Sporadotrichida</taxon>
        <taxon>Halteriidae</taxon>
        <taxon>Halteria</taxon>
    </lineage>
</organism>
<dbReference type="Proteomes" id="UP000785679">
    <property type="component" value="Unassembled WGS sequence"/>
</dbReference>
<name>A0A8J8NNJ5_HALGN</name>
<evidence type="ECO:0000313" key="1">
    <source>
        <dbReference type="EMBL" id="TNV78586.1"/>
    </source>
</evidence>
<gene>
    <name evidence="1" type="ORF">FGO68_gene5597</name>
</gene>
<proteinExistence type="predicted"/>
<dbReference type="AlphaFoldDB" id="A0A8J8NNJ5"/>
<accession>A0A8J8NNJ5</accession>
<sequence>MWQITIVTMYQLTSQSIPKKFPKYQLNHLFLQLPKISKQRKTSLFHYSQRCSTFLTLQNRAFKKPTNRLTEIKQSFIYF</sequence>
<dbReference type="EMBL" id="RRYP01010135">
    <property type="protein sequence ID" value="TNV78586.1"/>
    <property type="molecule type" value="Genomic_DNA"/>
</dbReference>
<comment type="caution">
    <text evidence="1">The sequence shown here is derived from an EMBL/GenBank/DDBJ whole genome shotgun (WGS) entry which is preliminary data.</text>
</comment>
<keyword evidence="2" id="KW-1185">Reference proteome</keyword>